<dbReference type="OrthoDB" id="200287at2157"/>
<feature type="transmembrane region" description="Helical" evidence="1">
    <location>
        <begin position="48"/>
        <end position="70"/>
    </location>
</feature>
<gene>
    <name evidence="2" type="ORF">GCU68_06730</name>
</gene>
<organism evidence="2 3">
    <name type="scientific">Natronorubrum aibiense</name>
    <dbReference type="NCBI Taxonomy" id="348826"/>
    <lineage>
        <taxon>Archaea</taxon>
        <taxon>Methanobacteriati</taxon>
        <taxon>Methanobacteriota</taxon>
        <taxon>Stenosarchaea group</taxon>
        <taxon>Halobacteria</taxon>
        <taxon>Halobacteriales</taxon>
        <taxon>Natrialbaceae</taxon>
        <taxon>Natronorubrum</taxon>
    </lineage>
</organism>
<sequence>MIADLVTRLRTVPFAAILELGSLLVCVLLFLGTLALLSSGPPAGRGDLWLALIGLGAAFVVFWTVLVPLYERTL</sequence>
<evidence type="ECO:0000313" key="2">
    <source>
        <dbReference type="EMBL" id="QFU82248.1"/>
    </source>
</evidence>
<dbReference type="RefSeq" id="WP_152940097.1">
    <property type="nucleotide sequence ID" value="NZ_CP045488.1"/>
</dbReference>
<feature type="transmembrane region" description="Helical" evidence="1">
    <location>
        <begin position="12"/>
        <end position="36"/>
    </location>
</feature>
<keyword evidence="1" id="KW-1133">Transmembrane helix</keyword>
<reference evidence="2 3" key="1">
    <citation type="journal article" date="2007" name="Int. J. Syst. Evol. Microbiol.">
        <title>Natronorubrum sulfidifaciens sp. nov., an extremely haloalkaliphilic archaeon isolated from Aiding salt lake in Xin-Jiang, China.</title>
        <authorList>
            <person name="Cui H.L."/>
            <person name="Tohty D."/>
            <person name="Liu H.C."/>
            <person name="Liu S.J."/>
            <person name="Oren A."/>
            <person name="Zhou P.J."/>
        </authorList>
    </citation>
    <scope>NUCLEOTIDE SEQUENCE [LARGE SCALE GENOMIC DNA]</scope>
    <source>
        <strain evidence="2 3">7-3</strain>
    </source>
</reference>
<dbReference type="EMBL" id="CP045488">
    <property type="protein sequence ID" value="QFU82248.1"/>
    <property type="molecule type" value="Genomic_DNA"/>
</dbReference>
<dbReference type="AlphaFoldDB" id="A0A5P9P2A2"/>
<dbReference type="GeneID" id="42300728"/>
<proteinExistence type="predicted"/>
<keyword evidence="3" id="KW-1185">Reference proteome</keyword>
<dbReference type="KEGG" id="nas:GCU68_06730"/>
<keyword evidence="1" id="KW-0812">Transmembrane</keyword>
<accession>A0A5P9P2A2</accession>
<protein>
    <submittedName>
        <fullName evidence="2">Uncharacterized protein</fullName>
    </submittedName>
</protein>
<name>A0A5P9P2A2_9EURY</name>
<evidence type="ECO:0000313" key="3">
    <source>
        <dbReference type="Proteomes" id="UP000326170"/>
    </source>
</evidence>
<dbReference type="Proteomes" id="UP000326170">
    <property type="component" value="Chromosome"/>
</dbReference>
<evidence type="ECO:0000256" key="1">
    <source>
        <dbReference type="SAM" id="Phobius"/>
    </source>
</evidence>
<keyword evidence="1" id="KW-0472">Membrane</keyword>